<feature type="transmembrane region" description="Helical" evidence="2">
    <location>
        <begin position="38"/>
        <end position="60"/>
    </location>
</feature>
<dbReference type="OrthoDB" id="270166at2157"/>
<reference evidence="4" key="1">
    <citation type="submission" date="2016-04" db="EMBL/GenBank/DDBJ databases">
        <authorList>
            <person name="Chen S.-C."/>
            <person name="Lai M.-C."/>
        </authorList>
    </citation>
    <scope>NUCLEOTIDE SEQUENCE [LARGE SCALE GENOMIC DNA]</scope>
    <source>
        <strain evidence="4">AB14</strain>
    </source>
</reference>
<protein>
    <submittedName>
        <fullName evidence="3">Uncharacterized protein</fullName>
    </submittedName>
</protein>
<dbReference type="AlphaFoldDB" id="A0A1S8AXN3"/>
<name>A0A1S8AXN3_9EURY</name>
<dbReference type="EMBL" id="LWLN01000001">
    <property type="protein sequence ID" value="OLZ41114.1"/>
    <property type="molecule type" value="Genomic_DNA"/>
</dbReference>
<evidence type="ECO:0000313" key="4">
    <source>
        <dbReference type="Proteomes" id="UP000189370"/>
    </source>
</evidence>
<keyword evidence="4" id="KW-1185">Reference proteome</keyword>
<evidence type="ECO:0000256" key="2">
    <source>
        <dbReference type="SAM" id="Phobius"/>
    </source>
</evidence>
<sequence length="62" mass="6287">MTDDSDTTAEDDAEADVDRDPTADRTTAPMSDFSAGEALTGALVALIGVAIAFGIPLLAFGI</sequence>
<keyword evidence="2" id="KW-0472">Membrane</keyword>
<evidence type="ECO:0000313" key="3">
    <source>
        <dbReference type="EMBL" id="OLZ41114.1"/>
    </source>
</evidence>
<dbReference type="RefSeq" id="WP_076145665.1">
    <property type="nucleotide sequence ID" value="NZ_LWLN01000001.1"/>
</dbReference>
<organism evidence="3 4">
    <name type="scientific">Natrinema saccharevitans</name>
    <dbReference type="NCBI Taxonomy" id="301967"/>
    <lineage>
        <taxon>Archaea</taxon>
        <taxon>Methanobacteriati</taxon>
        <taxon>Methanobacteriota</taxon>
        <taxon>Stenosarchaea group</taxon>
        <taxon>Halobacteria</taxon>
        <taxon>Halobacteriales</taxon>
        <taxon>Natrialbaceae</taxon>
        <taxon>Natrinema</taxon>
    </lineage>
</organism>
<accession>A0A1S8AXN3</accession>
<gene>
    <name evidence="3" type="ORF">A6E15_08990</name>
</gene>
<proteinExistence type="predicted"/>
<keyword evidence="2" id="KW-0812">Transmembrane</keyword>
<feature type="region of interest" description="Disordered" evidence="1">
    <location>
        <begin position="1"/>
        <end position="31"/>
    </location>
</feature>
<keyword evidence="2" id="KW-1133">Transmembrane helix</keyword>
<dbReference type="Pfam" id="PF24418">
    <property type="entry name" value="DUF7550"/>
    <property type="match status" value="1"/>
</dbReference>
<evidence type="ECO:0000256" key="1">
    <source>
        <dbReference type="SAM" id="MobiDB-lite"/>
    </source>
</evidence>
<comment type="caution">
    <text evidence="3">The sequence shown here is derived from an EMBL/GenBank/DDBJ whole genome shotgun (WGS) entry which is preliminary data.</text>
</comment>
<feature type="compositionally biased region" description="Acidic residues" evidence="1">
    <location>
        <begin position="1"/>
        <end position="15"/>
    </location>
</feature>
<dbReference type="InterPro" id="IPR055972">
    <property type="entry name" value="DUF7550"/>
</dbReference>
<dbReference type="Proteomes" id="UP000189370">
    <property type="component" value="Unassembled WGS sequence"/>
</dbReference>